<keyword evidence="7" id="KW-1185">Reference proteome</keyword>
<dbReference type="InterPro" id="IPR000792">
    <property type="entry name" value="Tscrpt_reg_LuxR_C"/>
</dbReference>
<dbReference type="EMBL" id="AGUD01000007">
    <property type="protein sequence ID" value="EHN12857.1"/>
    <property type="molecule type" value="Genomic_DNA"/>
</dbReference>
<evidence type="ECO:0000256" key="2">
    <source>
        <dbReference type="ARBA" id="ARBA00023125"/>
    </source>
</evidence>
<keyword evidence="3" id="KW-0804">Transcription</keyword>
<dbReference type="Gene3D" id="1.10.10.10">
    <property type="entry name" value="Winged helix-like DNA-binding domain superfamily/Winged helix DNA-binding domain"/>
    <property type="match status" value="1"/>
</dbReference>
<evidence type="ECO:0000256" key="1">
    <source>
        <dbReference type="ARBA" id="ARBA00023015"/>
    </source>
</evidence>
<evidence type="ECO:0000259" key="5">
    <source>
        <dbReference type="PROSITE" id="PS50043"/>
    </source>
</evidence>
<dbReference type="PANTHER" id="PTHR44688">
    <property type="entry name" value="DNA-BINDING TRANSCRIPTIONAL ACTIVATOR DEVR_DOSR"/>
    <property type="match status" value="1"/>
</dbReference>
<dbReference type="SMART" id="SM00421">
    <property type="entry name" value="HTH_LUXR"/>
    <property type="match status" value="1"/>
</dbReference>
<reference evidence="6 7" key="1">
    <citation type="journal article" date="2013" name="Biodegradation">
        <title>Quantitative proteomic analysis of ibuprofen-degrading Patulibacter sp. strain I11.</title>
        <authorList>
            <person name="Almeida B."/>
            <person name="Kjeldal H."/>
            <person name="Lolas I."/>
            <person name="Knudsen A.D."/>
            <person name="Carvalho G."/>
            <person name="Nielsen K.L."/>
            <person name="Barreto Crespo M.T."/>
            <person name="Stensballe A."/>
            <person name="Nielsen J.L."/>
        </authorList>
    </citation>
    <scope>NUCLEOTIDE SEQUENCE [LARGE SCALE GENOMIC DNA]</scope>
    <source>
        <strain evidence="6 7">I11</strain>
    </source>
</reference>
<dbReference type="PANTHER" id="PTHR44688:SF16">
    <property type="entry name" value="DNA-BINDING TRANSCRIPTIONAL ACTIVATOR DEVR_DOSR"/>
    <property type="match status" value="1"/>
</dbReference>
<dbReference type="PROSITE" id="PS50043">
    <property type="entry name" value="HTH_LUXR_2"/>
    <property type="match status" value="1"/>
</dbReference>
<dbReference type="InterPro" id="IPR016032">
    <property type="entry name" value="Sig_transdc_resp-reg_C-effctor"/>
</dbReference>
<dbReference type="PRINTS" id="PR00038">
    <property type="entry name" value="HTHLUXR"/>
</dbReference>
<name>H0E0F2_9ACTN</name>
<dbReference type="Pfam" id="PF00196">
    <property type="entry name" value="GerE"/>
    <property type="match status" value="1"/>
</dbReference>
<feature type="region of interest" description="Disordered" evidence="4">
    <location>
        <begin position="1"/>
        <end position="22"/>
    </location>
</feature>
<comment type="caution">
    <text evidence="6">The sequence shown here is derived from an EMBL/GenBank/DDBJ whole genome shotgun (WGS) entry which is preliminary data.</text>
</comment>
<dbReference type="SUPFAM" id="SSF46894">
    <property type="entry name" value="C-terminal effector domain of the bipartite response regulators"/>
    <property type="match status" value="1"/>
</dbReference>
<keyword evidence="2" id="KW-0238">DNA-binding</keyword>
<feature type="domain" description="HTH luxR-type" evidence="5">
    <location>
        <begin position="17"/>
        <end position="81"/>
    </location>
</feature>
<protein>
    <submittedName>
        <fullName evidence="6">Regulatory protein LuxR</fullName>
    </submittedName>
</protein>
<organism evidence="6 7">
    <name type="scientific">Patulibacter medicamentivorans</name>
    <dbReference type="NCBI Taxonomy" id="1097667"/>
    <lineage>
        <taxon>Bacteria</taxon>
        <taxon>Bacillati</taxon>
        <taxon>Actinomycetota</taxon>
        <taxon>Thermoleophilia</taxon>
        <taxon>Solirubrobacterales</taxon>
        <taxon>Patulibacteraceae</taxon>
        <taxon>Patulibacter</taxon>
    </lineage>
</organism>
<dbReference type="Proteomes" id="UP000005143">
    <property type="component" value="Unassembled WGS sequence"/>
</dbReference>
<dbReference type="PATRIC" id="fig|1097667.3.peg.259"/>
<gene>
    <name evidence="6" type="ORF">PAI11_02600</name>
</gene>
<evidence type="ECO:0000256" key="3">
    <source>
        <dbReference type="ARBA" id="ARBA00023163"/>
    </source>
</evidence>
<sequence>MRAEQELAAAGRPVEGAATGADDLTAREREVCDLVAGGATNREVAAALFLSPRTVEHHLRGAYRKLGVRSRSELARRWAAS</sequence>
<accession>H0E0F2</accession>
<dbReference type="GO" id="GO:0006355">
    <property type="term" value="P:regulation of DNA-templated transcription"/>
    <property type="evidence" value="ECO:0007669"/>
    <property type="project" value="InterPro"/>
</dbReference>
<evidence type="ECO:0000313" key="6">
    <source>
        <dbReference type="EMBL" id="EHN12857.1"/>
    </source>
</evidence>
<proteinExistence type="predicted"/>
<dbReference type="CDD" id="cd06170">
    <property type="entry name" value="LuxR_C_like"/>
    <property type="match status" value="1"/>
</dbReference>
<dbReference type="InterPro" id="IPR036388">
    <property type="entry name" value="WH-like_DNA-bd_sf"/>
</dbReference>
<evidence type="ECO:0000256" key="4">
    <source>
        <dbReference type="SAM" id="MobiDB-lite"/>
    </source>
</evidence>
<dbReference type="AlphaFoldDB" id="H0E0F2"/>
<dbReference type="GO" id="GO:0003677">
    <property type="term" value="F:DNA binding"/>
    <property type="evidence" value="ECO:0007669"/>
    <property type="project" value="UniProtKB-KW"/>
</dbReference>
<evidence type="ECO:0000313" key="7">
    <source>
        <dbReference type="Proteomes" id="UP000005143"/>
    </source>
</evidence>
<keyword evidence="1" id="KW-0805">Transcription regulation</keyword>